<keyword evidence="2" id="KW-0472">Membrane</keyword>
<feature type="region of interest" description="Disordered" evidence="1">
    <location>
        <begin position="33"/>
        <end position="79"/>
    </location>
</feature>
<dbReference type="AlphaFoldDB" id="A0A3A8QB41"/>
<gene>
    <name evidence="3" type="ORF">D7X96_23805</name>
</gene>
<protein>
    <submittedName>
        <fullName evidence="3">Uncharacterized protein</fullName>
    </submittedName>
</protein>
<organism evidence="3 4">
    <name type="scientific">Corallococcus interemptor</name>
    <dbReference type="NCBI Taxonomy" id="2316720"/>
    <lineage>
        <taxon>Bacteria</taxon>
        <taxon>Pseudomonadati</taxon>
        <taxon>Myxococcota</taxon>
        <taxon>Myxococcia</taxon>
        <taxon>Myxococcales</taxon>
        <taxon>Cystobacterineae</taxon>
        <taxon>Myxococcaceae</taxon>
        <taxon>Corallococcus</taxon>
    </lineage>
</organism>
<feature type="transmembrane region" description="Helical" evidence="2">
    <location>
        <begin position="12"/>
        <end position="29"/>
    </location>
</feature>
<feature type="compositionally biased region" description="Polar residues" evidence="1">
    <location>
        <begin position="33"/>
        <end position="45"/>
    </location>
</feature>
<dbReference type="RefSeq" id="WP_121770784.1">
    <property type="nucleotide sequence ID" value="NZ_RAWM01000072.1"/>
</dbReference>
<keyword evidence="2" id="KW-1133">Transmembrane helix</keyword>
<evidence type="ECO:0000256" key="1">
    <source>
        <dbReference type="SAM" id="MobiDB-lite"/>
    </source>
</evidence>
<evidence type="ECO:0000313" key="4">
    <source>
        <dbReference type="Proteomes" id="UP000282656"/>
    </source>
</evidence>
<comment type="caution">
    <text evidence="3">The sequence shown here is derived from an EMBL/GenBank/DDBJ whole genome shotgun (WGS) entry which is preliminary data.</text>
</comment>
<keyword evidence="2" id="KW-0812">Transmembrane</keyword>
<evidence type="ECO:0000256" key="2">
    <source>
        <dbReference type="SAM" id="Phobius"/>
    </source>
</evidence>
<name>A0A3A8QB41_9BACT</name>
<accession>A0A3A8QB41</accession>
<dbReference type="Proteomes" id="UP000282656">
    <property type="component" value="Unassembled WGS sequence"/>
</dbReference>
<reference evidence="4" key="1">
    <citation type="submission" date="2018-09" db="EMBL/GenBank/DDBJ databases">
        <authorList>
            <person name="Livingstone P.G."/>
            <person name="Whitworth D.E."/>
        </authorList>
    </citation>
    <scope>NUCLEOTIDE SEQUENCE [LARGE SCALE GENOMIC DNA]</scope>
    <source>
        <strain evidence="4">AB047A</strain>
    </source>
</reference>
<sequence length="173" mass="17861">MGNGRAGGLTPWLGGAALAAVALLAFLWWDPTAPSSAKDTPTRTPASERKPVTRATRITTPPSPAGTARITGRVLGNRGPAVGVRVSASRVEPGVTLSERPCPSPSGQDDARAPVLKSDACSFDFERMQGESLEARDGEAPVFAEAATDAEGRFVLEGLPRAHTPCAPSSGET</sequence>
<proteinExistence type="predicted"/>
<keyword evidence="4" id="KW-1185">Reference proteome</keyword>
<evidence type="ECO:0000313" key="3">
    <source>
        <dbReference type="EMBL" id="RKH65388.1"/>
    </source>
</evidence>
<dbReference type="EMBL" id="RAWM01000072">
    <property type="protein sequence ID" value="RKH65388.1"/>
    <property type="molecule type" value="Genomic_DNA"/>
</dbReference>
<feature type="region of interest" description="Disordered" evidence="1">
    <location>
        <begin position="91"/>
        <end position="113"/>
    </location>
</feature>